<organism evidence="1 2">
    <name type="scientific">Uliginosibacterium silvisoli</name>
    <dbReference type="NCBI Taxonomy" id="3114758"/>
    <lineage>
        <taxon>Bacteria</taxon>
        <taxon>Pseudomonadati</taxon>
        <taxon>Pseudomonadota</taxon>
        <taxon>Betaproteobacteria</taxon>
        <taxon>Rhodocyclales</taxon>
        <taxon>Zoogloeaceae</taxon>
        <taxon>Uliginosibacterium</taxon>
    </lineage>
</organism>
<reference evidence="1 2" key="1">
    <citation type="submission" date="2024-01" db="EMBL/GenBank/DDBJ databases">
        <title>Uliginosibacterium soil sp. nov.</title>
        <authorList>
            <person name="Lv Y."/>
        </authorList>
    </citation>
    <scope>NUCLEOTIDE SEQUENCE [LARGE SCALE GENOMIC DNA]</scope>
    <source>
        <strain evidence="1 2">H3</strain>
    </source>
</reference>
<comment type="caution">
    <text evidence="1">The sequence shown here is derived from an EMBL/GenBank/DDBJ whole genome shotgun (WGS) entry which is preliminary data.</text>
</comment>
<dbReference type="PANTHER" id="PTHR38765">
    <property type="entry name" value="DUF484 DOMAIN-CONTAINING PROTEIN"/>
    <property type="match status" value="1"/>
</dbReference>
<dbReference type="InterPro" id="IPR029016">
    <property type="entry name" value="GAF-like_dom_sf"/>
</dbReference>
<dbReference type="InterPro" id="IPR007435">
    <property type="entry name" value="DUF484"/>
</dbReference>
<evidence type="ECO:0000313" key="1">
    <source>
        <dbReference type="EMBL" id="MEC5384505.1"/>
    </source>
</evidence>
<dbReference type="Pfam" id="PF04340">
    <property type="entry name" value="DUF484"/>
    <property type="match status" value="1"/>
</dbReference>
<evidence type="ECO:0000313" key="2">
    <source>
        <dbReference type="Proteomes" id="UP001331561"/>
    </source>
</evidence>
<dbReference type="PANTHER" id="PTHR38765:SF1">
    <property type="entry name" value="DUF484 DOMAIN-CONTAINING PROTEIN"/>
    <property type="match status" value="1"/>
</dbReference>
<protein>
    <submittedName>
        <fullName evidence="1">DUF484 family protein</fullName>
    </submittedName>
</protein>
<dbReference type="Gene3D" id="3.30.450.40">
    <property type="match status" value="1"/>
</dbReference>
<dbReference type="RefSeq" id="WP_327597481.1">
    <property type="nucleotide sequence ID" value="NZ_JAYXHS010000001.1"/>
</dbReference>
<name>A0ABU6JYT4_9RHOO</name>
<dbReference type="SUPFAM" id="SSF55781">
    <property type="entry name" value="GAF domain-like"/>
    <property type="match status" value="1"/>
</dbReference>
<dbReference type="EMBL" id="JAYXHS010000001">
    <property type="protein sequence ID" value="MEC5384505.1"/>
    <property type="molecule type" value="Genomic_DNA"/>
</dbReference>
<sequence length="216" mass="24123">MNAQDVINFLQDNPSFFEDNPDVLTQITVPHHTGGQAISLTERQVSTLREKLAQVQGKLSELVGFGEENDSISAKVHHLTLSLLIAESFESVSQSLYTHLTEGFAVPHVQLRIWNSILKRPLPEFVEVSEELLFFAADLQRPLCGPVQQAEVQAWFGESAEQLRSWALIPLRRDAQVFGMLALGSEDAQRFFPEMGTLYVERIGDLVSAAVLRHIG</sequence>
<gene>
    <name evidence="1" type="ORF">VVD49_02160</name>
</gene>
<accession>A0ABU6JYT4</accession>
<dbReference type="Proteomes" id="UP001331561">
    <property type="component" value="Unassembled WGS sequence"/>
</dbReference>
<keyword evidence="2" id="KW-1185">Reference proteome</keyword>
<proteinExistence type="predicted"/>